<dbReference type="eggNOG" id="KOG4097">
    <property type="taxonomic scope" value="Eukaryota"/>
</dbReference>
<feature type="transmembrane region" description="Helical" evidence="10">
    <location>
        <begin position="112"/>
        <end position="134"/>
    </location>
</feature>
<organism evidence="11 12">
    <name type="scientific">Kazachstania africana (strain ATCC 22294 / BCRC 22015 / CBS 2517 / CECT 1963 / NBRC 1671 / NRRL Y-8276)</name>
    <name type="common">Yeast</name>
    <name type="synonym">Kluyveromyces africanus</name>
    <dbReference type="NCBI Taxonomy" id="1071382"/>
    <lineage>
        <taxon>Eukaryota</taxon>
        <taxon>Fungi</taxon>
        <taxon>Dikarya</taxon>
        <taxon>Ascomycota</taxon>
        <taxon>Saccharomycotina</taxon>
        <taxon>Saccharomycetes</taxon>
        <taxon>Saccharomycetales</taxon>
        <taxon>Saccharomycetaceae</taxon>
        <taxon>Kazachstania</taxon>
    </lineage>
</organism>
<dbReference type="AlphaFoldDB" id="H2ATU1"/>
<dbReference type="InParanoid" id="H2ATU1"/>
<evidence type="ECO:0000256" key="2">
    <source>
        <dbReference type="ARBA" id="ARBA00007294"/>
    </source>
</evidence>
<dbReference type="GO" id="GO:0034599">
    <property type="term" value="P:cellular response to oxidative stress"/>
    <property type="evidence" value="ECO:0007669"/>
    <property type="project" value="EnsemblFungi"/>
</dbReference>
<dbReference type="InterPro" id="IPR034804">
    <property type="entry name" value="SQR/QFR_C/D"/>
</dbReference>
<comment type="subcellular location">
    <subcellularLocation>
        <location evidence="1 10">Mitochondrion inner membrane</location>
        <topology evidence="1 10">Multi-pass membrane protein</topology>
    </subcellularLocation>
</comment>
<proteinExistence type="inferred from homology"/>
<dbReference type="GO" id="GO:0006915">
    <property type="term" value="P:apoptotic process"/>
    <property type="evidence" value="ECO:0007669"/>
    <property type="project" value="EnsemblFungi"/>
</dbReference>
<dbReference type="RefSeq" id="XP_003956926.1">
    <property type="nucleotide sequence ID" value="XM_003956877.1"/>
</dbReference>
<keyword evidence="6 10" id="KW-0809">Transit peptide</keyword>
<keyword evidence="4 10" id="KW-0812">Transmembrane</keyword>
<evidence type="ECO:0000256" key="10">
    <source>
        <dbReference type="RuleBase" id="RU364031"/>
    </source>
</evidence>
<reference evidence="11 12" key="1">
    <citation type="journal article" date="2011" name="Proc. Natl. Acad. Sci. U.S.A.">
        <title>Evolutionary erosion of yeast sex chromosomes by mating-type switching accidents.</title>
        <authorList>
            <person name="Gordon J.L."/>
            <person name="Armisen D."/>
            <person name="Proux-Wera E."/>
            <person name="Oheigeartaigh S.S."/>
            <person name="Byrne K.P."/>
            <person name="Wolfe K.H."/>
        </authorList>
    </citation>
    <scope>NUCLEOTIDE SEQUENCE [LARGE SCALE GENOMIC DNA]</scope>
    <source>
        <strain evidence="12">ATCC 22294 / BCRC 22015 / CBS 2517 / CECT 1963 / NBRC 1671 / NRRL Y-8276</strain>
    </source>
</reference>
<evidence type="ECO:0000256" key="5">
    <source>
        <dbReference type="ARBA" id="ARBA00022792"/>
    </source>
</evidence>
<evidence type="ECO:0000256" key="3">
    <source>
        <dbReference type="ARBA" id="ARBA00022448"/>
    </source>
</evidence>
<keyword evidence="5 10" id="KW-0999">Mitochondrion inner membrane</keyword>
<name>H2ATU1_KAZAF</name>
<protein>
    <recommendedName>
        <fullName evidence="10">Succinate dehydrogenase [ubiquinone] cytochrome b small subunit</fullName>
    </recommendedName>
</protein>
<dbReference type="STRING" id="1071382.H2ATU1"/>
<dbReference type="GeneID" id="13885749"/>
<dbReference type="GO" id="GO:0046685">
    <property type="term" value="P:response to arsenic-containing substance"/>
    <property type="evidence" value="ECO:0007669"/>
    <property type="project" value="EnsemblFungi"/>
</dbReference>
<sequence length="192" mass="21925">MLQSIVIKSLFSTNTRIFVGSAHGYTKALSSILSKKYYSQMNLNKNISKNDKKTIEDKDLSAIKFKVPVSSQLPGTYQADYERITKYTLIPLTLIPFYASFTGITLHPLLDGSLATLILTYFHYGFNSLILDFIPREKFPKANRMSLWSLYSATALSLCGIYEIETENNGLTDILERLWNYDESNLYIFGRN</sequence>
<dbReference type="PANTHER" id="PTHR13337">
    <property type="entry name" value="SUCCINATE DEHYDROGENASE"/>
    <property type="match status" value="1"/>
</dbReference>
<dbReference type="EMBL" id="HE650824">
    <property type="protein sequence ID" value="CCF57791.1"/>
    <property type="molecule type" value="Genomic_DNA"/>
</dbReference>
<dbReference type="Pfam" id="PF05328">
    <property type="entry name" value="CybS"/>
    <property type="match status" value="1"/>
</dbReference>
<dbReference type="FunCoup" id="H2ATU1">
    <property type="interactions" value="93"/>
</dbReference>
<dbReference type="CDD" id="cd03496">
    <property type="entry name" value="SQR_TypeC_CybS"/>
    <property type="match status" value="1"/>
</dbReference>
<evidence type="ECO:0000256" key="4">
    <source>
        <dbReference type="ARBA" id="ARBA00022692"/>
    </source>
</evidence>
<evidence type="ECO:0000256" key="8">
    <source>
        <dbReference type="ARBA" id="ARBA00023128"/>
    </source>
</evidence>
<evidence type="ECO:0000256" key="1">
    <source>
        <dbReference type="ARBA" id="ARBA00004448"/>
    </source>
</evidence>
<dbReference type="PANTHER" id="PTHR13337:SF2">
    <property type="entry name" value="SUCCINATE DEHYDROGENASE [UBIQUINONE] CYTOCHROME B SMALL SUBUNIT, MITOCHONDRIAL"/>
    <property type="match status" value="1"/>
</dbReference>
<keyword evidence="3" id="KW-0813">Transport</keyword>
<dbReference type="InterPro" id="IPR007992">
    <property type="entry name" value="CybS"/>
</dbReference>
<dbReference type="Proteomes" id="UP000005220">
    <property type="component" value="Chromosome 4"/>
</dbReference>
<comment type="caution">
    <text evidence="10">Lacks conserved residue(s) required for the propagation of feature annotation.</text>
</comment>
<dbReference type="OrthoDB" id="18577at2759"/>
<evidence type="ECO:0000313" key="11">
    <source>
        <dbReference type="EMBL" id="CCF57791.1"/>
    </source>
</evidence>
<keyword evidence="9 10" id="KW-0472">Membrane</keyword>
<evidence type="ECO:0000256" key="9">
    <source>
        <dbReference type="ARBA" id="ARBA00023136"/>
    </source>
</evidence>
<dbReference type="Gene3D" id="1.20.1300.10">
    <property type="entry name" value="Fumarate reductase/succinate dehydrogenase, transmembrane subunit"/>
    <property type="match status" value="1"/>
</dbReference>
<keyword evidence="7 10" id="KW-1133">Transmembrane helix</keyword>
<keyword evidence="12" id="KW-1185">Reference proteome</keyword>
<dbReference type="GO" id="GO:0008320">
    <property type="term" value="F:protein transmembrane transporter activity"/>
    <property type="evidence" value="ECO:0007669"/>
    <property type="project" value="EnsemblFungi"/>
</dbReference>
<feature type="transmembrane region" description="Helical" evidence="10">
    <location>
        <begin position="87"/>
        <end position="106"/>
    </location>
</feature>
<keyword evidence="8 10" id="KW-0496">Mitochondrion</keyword>
<dbReference type="GO" id="GO:0006970">
    <property type="term" value="P:response to osmotic stress"/>
    <property type="evidence" value="ECO:0007669"/>
    <property type="project" value="EnsemblFungi"/>
</dbReference>
<comment type="similarity">
    <text evidence="2 10">Belongs to the CybS family.</text>
</comment>
<gene>
    <name evidence="11" type="primary">KAFR0D01450</name>
    <name evidence="11" type="ORF">KAFR_0D01450</name>
</gene>
<dbReference type="GO" id="GO:0045039">
    <property type="term" value="P:protein insertion into mitochondrial inner membrane"/>
    <property type="evidence" value="ECO:0007669"/>
    <property type="project" value="EnsemblFungi"/>
</dbReference>
<evidence type="ECO:0000256" key="7">
    <source>
        <dbReference type="ARBA" id="ARBA00022989"/>
    </source>
</evidence>
<dbReference type="KEGG" id="kaf:KAFR_0D01450"/>
<evidence type="ECO:0000256" key="6">
    <source>
        <dbReference type="ARBA" id="ARBA00022946"/>
    </source>
</evidence>
<dbReference type="HOGENOM" id="CLU_096618_0_1_1"/>
<dbReference type="GO" id="GO:0042721">
    <property type="term" value="C:TIM22 mitochondrial import inner membrane insertion complex"/>
    <property type="evidence" value="ECO:0007669"/>
    <property type="project" value="EnsemblFungi"/>
</dbReference>
<evidence type="ECO:0000313" key="12">
    <source>
        <dbReference type="Proteomes" id="UP000005220"/>
    </source>
</evidence>
<accession>H2ATU1</accession>